<keyword evidence="1" id="KW-0732">Signal</keyword>
<dbReference type="RefSeq" id="WP_179656200.1">
    <property type="nucleotide sequence ID" value="NZ_JACBZR010000001.1"/>
</dbReference>
<feature type="signal peptide" evidence="1">
    <location>
        <begin position="1"/>
        <end position="36"/>
    </location>
</feature>
<dbReference type="Proteomes" id="UP000564496">
    <property type="component" value="Unassembled WGS sequence"/>
</dbReference>
<evidence type="ECO:0000313" key="4">
    <source>
        <dbReference type="Proteomes" id="UP000564496"/>
    </source>
</evidence>
<organism evidence="3 4">
    <name type="scientific">Nocardioides panzhihuensis</name>
    <dbReference type="NCBI Taxonomy" id="860243"/>
    <lineage>
        <taxon>Bacteria</taxon>
        <taxon>Bacillati</taxon>
        <taxon>Actinomycetota</taxon>
        <taxon>Actinomycetes</taxon>
        <taxon>Propionibacteriales</taxon>
        <taxon>Nocardioidaceae</taxon>
        <taxon>Nocardioides</taxon>
    </lineage>
</organism>
<dbReference type="EMBL" id="JACBZR010000001">
    <property type="protein sequence ID" value="NYI75481.1"/>
    <property type="molecule type" value="Genomic_DNA"/>
</dbReference>
<sequence>MSLSFSPSKKTMLGSIIAFVAASAAAVAMFVTNADASTRVVLDGVTVTVPYGGTQVVTVNTRYKTHANVRYWTKSNGKWNQQFMTVKGRIGAGGVVPRDQRKQGTSTTPLGTFSLMSTFGRHAKASTQKLSHRRITSDLYWVQDNNSRYYNRYRLKSNGGFRHWLPASDVNSSERLASYPTQYEYSVVVKYNYTKPVRYRGAGIFLHVNGSGATGGCVSVPRWMMKEIFTKLDPAKKPVIAIGA</sequence>
<gene>
    <name evidence="3" type="ORF">BJ988_000129</name>
</gene>
<dbReference type="AlphaFoldDB" id="A0A7Z0DHP2"/>
<evidence type="ECO:0000256" key="1">
    <source>
        <dbReference type="SAM" id="SignalP"/>
    </source>
</evidence>
<dbReference type="Pfam" id="PF03734">
    <property type="entry name" value="YkuD"/>
    <property type="match status" value="1"/>
</dbReference>
<feature type="domain" description="L,D-TPase catalytic" evidence="2">
    <location>
        <begin position="73"/>
        <end position="239"/>
    </location>
</feature>
<name>A0A7Z0DHP2_9ACTN</name>
<dbReference type="PANTHER" id="PTHR38589">
    <property type="entry name" value="BLR0621 PROTEIN"/>
    <property type="match status" value="1"/>
</dbReference>
<evidence type="ECO:0000259" key="2">
    <source>
        <dbReference type="Pfam" id="PF03734"/>
    </source>
</evidence>
<feature type="chain" id="PRO_5030783592" evidence="1">
    <location>
        <begin position="37"/>
        <end position="244"/>
    </location>
</feature>
<dbReference type="PANTHER" id="PTHR38589:SF1">
    <property type="entry name" value="BLR0621 PROTEIN"/>
    <property type="match status" value="1"/>
</dbReference>
<evidence type="ECO:0000313" key="3">
    <source>
        <dbReference type="EMBL" id="NYI75481.1"/>
    </source>
</evidence>
<reference evidence="3 4" key="1">
    <citation type="submission" date="2020-07" db="EMBL/GenBank/DDBJ databases">
        <title>Sequencing the genomes of 1000 actinobacteria strains.</title>
        <authorList>
            <person name="Klenk H.-P."/>
        </authorList>
    </citation>
    <scope>NUCLEOTIDE SEQUENCE [LARGE SCALE GENOMIC DNA]</scope>
    <source>
        <strain evidence="3 4">DSM 26487</strain>
    </source>
</reference>
<comment type="caution">
    <text evidence="3">The sequence shown here is derived from an EMBL/GenBank/DDBJ whole genome shotgun (WGS) entry which is preliminary data.</text>
</comment>
<proteinExistence type="predicted"/>
<protein>
    <submittedName>
        <fullName evidence="3">L,D-peptidoglycan transpeptidase YkuD (ErfK/YbiS/YcfS/YnhG family)</fullName>
    </submittedName>
</protein>
<keyword evidence="4" id="KW-1185">Reference proteome</keyword>
<dbReference type="GO" id="GO:0016740">
    <property type="term" value="F:transferase activity"/>
    <property type="evidence" value="ECO:0007669"/>
    <property type="project" value="InterPro"/>
</dbReference>
<accession>A0A7Z0DHP2</accession>
<dbReference type="InterPro" id="IPR005490">
    <property type="entry name" value="LD_TPept_cat_dom"/>
</dbReference>